<evidence type="ECO:0000256" key="1">
    <source>
        <dbReference type="ARBA" id="ARBA00022723"/>
    </source>
</evidence>
<keyword evidence="2 4" id="KW-0863">Zinc-finger</keyword>
<dbReference type="PANTHER" id="PTHR13510">
    <property type="entry name" value="FYVE-FINGER-CONTAINING RAB5 EFFECTOR PROTEIN RABENOSYN-5-RELATED"/>
    <property type="match status" value="1"/>
</dbReference>
<feature type="coiled-coil region" evidence="5">
    <location>
        <begin position="48"/>
        <end position="75"/>
    </location>
</feature>
<dbReference type="RefSeq" id="XP_014171917.1">
    <property type="nucleotide sequence ID" value="XM_014316442.1"/>
</dbReference>
<dbReference type="SMART" id="SM00064">
    <property type="entry name" value="FYVE"/>
    <property type="match status" value="1"/>
</dbReference>
<dbReference type="HOGENOM" id="CLU_026440_0_0_1"/>
<evidence type="ECO:0000256" key="4">
    <source>
        <dbReference type="PROSITE-ProRule" id="PRU00091"/>
    </source>
</evidence>
<dbReference type="InterPro" id="IPR036531">
    <property type="entry name" value="Rbsn_Rab-bd_sf"/>
</dbReference>
<dbReference type="OrthoDB" id="166134at2759"/>
<dbReference type="Proteomes" id="UP000007796">
    <property type="component" value="Unassembled WGS sequence"/>
</dbReference>
<dbReference type="InterPro" id="IPR017455">
    <property type="entry name" value="Znf_FYVE-rel"/>
</dbReference>
<dbReference type="Pfam" id="PF01363">
    <property type="entry name" value="FYVE"/>
    <property type="match status" value="1"/>
</dbReference>
<evidence type="ECO:0000259" key="7">
    <source>
        <dbReference type="PROSITE" id="PS50178"/>
    </source>
</evidence>
<dbReference type="Gene3D" id="3.30.40.10">
    <property type="entry name" value="Zinc/RING finger domain, C3HC4 (zinc finger)"/>
    <property type="match status" value="1"/>
</dbReference>
<keyword evidence="1" id="KW-0479">Metal-binding</keyword>
<feature type="domain" description="FYVE-type" evidence="7">
    <location>
        <begin position="111"/>
        <end position="212"/>
    </location>
</feature>
<evidence type="ECO:0000256" key="6">
    <source>
        <dbReference type="SAM" id="MobiDB-lite"/>
    </source>
</evidence>
<evidence type="ECO:0000256" key="5">
    <source>
        <dbReference type="SAM" id="Coils"/>
    </source>
</evidence>
<dbReference type="EMBL" id="GL629782">
    <property type="protein sequence ID" value="EFX02435.1"/>
    <property type="molecule type" value="Genomic_DNA"/>
</dbReference>
<accession>F0XIU9</accession>
<dbReference type="GeneID" id="25975478"/>
<keyword evidence="9" id="KW-1185">Reference proteome</keyword>
<dbReference type="PANTHER" id="PTHR13510:SF44">
    <property type="entry name" value="RABENOSYN-5"/>
    <property type="match status" value="1"/>
</dbReference>
<dbReference type="CDD" id="cd15737">
    <property type="entry name" value="FYVE2_Vac1p_like"/>
    <property type="match status" value="1"/>
</dbReference>
<dbReference type="InterPro" id="IPR000306">
    <property type="entry name" value="Znf_FYVE"/>
</dbReference>
<evidence type="ECO:0000256" key="3">
    <source>
        <dbReference type="ARBA" id="ARBA00022833"/>
    </source>
</evidence>
<dbReference type="SUPFAM" id="SSF140125">
    <property type="entry name" value="Rabenosyn-5 Rab-binding domain-like"/>
    <property type="match status" value="1"/>
</dbReference>
<dbReference type="InterPro" id="IPR021565">
    <property type="entry name" value="Rbsn_Rab-bd"/>
</dbReference>
<dbReference type="InParanoid" id="F0XIU9"/>
<evidence type="ECO:0000313" key="9">
    <source>
        <dbReference type="Proteomes" id="UP000007796"/>
    </source>
</evidence>
<keyword evidence="3" id="KW-0862">Zinc</keyword>
<feature type="compositionally biased region" description="Polar residues" evidence="6">
    <location>
        <begin position="183"/>
        <end position="193"/>
    </location>
</feature>
<sequence length="464" mass="51909">MYQTKLSRAAKYDPIRGYWVRVCETCYKSRPGYNEHRGAEIDLTRKFMATRQQRIERQNLEIGRLEKRLTKLTQLIADAAPDLAITAGGTLAGHNKARKAIEQSVVTWEDDAAVVRCPFCQQEFGTWTFRRHHCRICGRVVCADPQTECSTEVGLSVAAHRDIAADRMISPAASEKTHAHTAESGSTRTASTAAGQVSVDIRMCRDCKATIFSKRDFEEEMSRKPPDQRAYETLRQFEWGIRQMMPLFQRALQSLQADGPGKPPPTHGQIQEAAKIRKRLMDSFAKYNLAAVRLRDLSTQNPSQKRLQRAVYTAASTFLHANMVPLKHLPKMLRAKQPGAANALSPHRKALSPLNGSGLHLSPLRNGELLGDGDTASLAGSEVSTAVSALETEEKELREKLVVLEEQRFLVQQMVDNARGSRRFEEVGALSRNVEELDREIARLKHQVGGVEERWEGLYAIGAP</sequence>
<dbReference type="FunCoup" id="F0XIU9">
    <property type="interactions" value="58"/>
</dbReference>
<dbReference type="GO" id="GO:0008270">
    <property type="term" value="F:zinc ion binding"/>
    <property type="evidence" value="ECO:0007669"/>
    <property type="project" value="UniProtKB-KW"/>
</dbReference>
<dbReference type="InterPro" id="IPR052727">
    <property type="entry name" value="Rab4/Rab5_effector"/>
</dbReference>
<dbReference type="InterPro" id="IPR011011">
    <property type="entry name" value="Znf_FYVE_PHD"/>
</dbReference>
<evidence type="ECO:0000313" key="8">
    <source>
        <dbReference type="EMBL" id="EFX02435.1"/>
    </source>
</evidence>
<dbReference type="eggNOG" id="KOG1842">
    <property type="taxonomic scope" value="Eukaryota"/>
</dbReference>
<reference evidence="8 9" key="1">
    <citation type="journal article" date="2011" name="Proc. Natl. Acad. Sci. U.S.A.">
        <title>Genome and transcriptome analyses of the mountain pine beetle-fungal symbiont Grosmannia clavigera, a lodgepole pine pathogen.</title>
        <authorList>
            <person name="DiGuistini S."/>
            <person name="Wang Y."/>
            <person name="Liao N.Y."/>
            <person name="Taylor G."/>
            <person name="Tanguay P."/>
            <person name="Feau N."/>
            <person name="Henrissat B."/>
            <person name="Chan S.K."/>
            <person name="Hesse-Orce U."/>
            <person name="Alamouti S.M."/>
            <person name="Tsui C.K.M."/>
            <person name="Docking R.T."/>
            <person name="Levasseur A."/>
            <person name="Haridas S."/>
            <person name="Robertson G."/>
            <person name="Birol I."/>
            <person name="Holt R.A."/>
            <person name="Marra M.A."/>
            <person name="Hamelin R.C."/>
            <person name="Hirst M."/>
            <person name="Jones S.J.M."/>
            <person name="Bohlmann J."/>
            <person name="Breuil C."/>
        </authorList>
    </citation>
    <scope>NUCLEOTIDE SEQUENCE [LARGE SCALE GENOMIC DNA]</scope>
    <source>
        <strain evidence="9">kw1407 / UAMH 11150</strain>
    </source>
</reference>
<dbReference type="STRING" id="655863.F0XIU9"/>
<dbReference type="Pfam" id="PF11464">
    <property type="entry name" value="Rbsn"/>
    <property type="match status" value="1"/>
</dbReference>
<dbReference type="Gene3D" id="4.10.860.20">
    <property type="entry name" value="Rabenosyn, Rab binding domain"/>
    <property type="match status" value="1"/>
</dbReference>
<dbReference type="SUPFAM" id="SSF57903">
    <property type="entry name" value="FYVE/PHD zinc finger"/>
    <property type="match status" value="1"/>
</dbReference>
<dbReference type="InterPro" id="IPR013083">
    <property type="entry name" value="Znf_RING/FYVE/PHD"/>
</dbReference>
<protein>
    <submittedName>
        <fullName evidence="8">Vacuolar segregation protein</fullName>
    </submittedName>
</protein>
<proteinExistence type="predicted"/>
<keyword evidence="5" id="KW-0175">Coiled coil</keyword>
<name>F0XIU9_GROCL</name>
<organism evidence="9">
    <name type="scientific">Grosmannia clavigera (strain kw1407 / UAMH 11150)</name>
    <name type="common">Blue stain fungus</name>
    <name type="synonym">Graphiocladiella clavigera</name>
    <dbReference type="NCBI Taxonomy" id="655863"/>
    <lineage>
        <taxon>Eukaryota</taxon>
        <taxon>Fungi</taxon>
        <taxon>Dikarya</taxon>
        <taxon>Ascomycota</taxon>
        <taxon>Pezizomycotina</taxon>
        <taxon>Sordariomycetes</taxon>
        <taxon>Sordariomycetidae</taxon>
        <taxon>Ophiostomatales</taxon>
        <taxon>Ophiostomataceae</taxon>
        <taxon>Leptographium</taxon>
    </lineage>
</organism>
<evidence type="ECO:0000256" key="2">
    <source>
        <dbReference type="ARBA" id="ARBA00022771"/>
    </source>
</evidence>
<dbReference type="AlphaFoldDB" id="F0XIU9"/>
<gene>
    <name evidence="8" type="ORF">CMQ_2484</name>
</gene>
<feature type="region of interest" description="Disordered" evidence="6">
    <location>
        <begin position="172"/>
        <end position="193"/>
    </location>
</feature>
<feature type="coiled-coil region" evidence="5">
    <location>
        <begin position="387"/>
        <end position="454"/>
    </location>
</feature>
<dbReference type="PROSITE" id="PS50178">
    <property type="entry name" value="ZF_FYVE"/>
    <property type="match status" value="1"/>
</dbReference>